<protein>
    <submittedName>
        <fullName evidence="1">Uncharacterized protein</fullName>
    </submittedName>
</protein>
<evidence type="ECO:0000313" key="1">
    <source>
        <dbReference type="EMBL" id="KAJ8063622.1"/>
    </source>
</evidence>
<name>A0A9X0AIW0_9HELO</name>
<evidence type="ECO:0000313" key="2">
    <source>
        <dbReference type="Proteomes" id="UP001152300"/>
    </source>
</evidence>
<reference evidence="1" key="1">
    <citation type="submission" date="2022-11" db="EMBL/GenBank/DDBJ databases">
        <title>Genome Resource of Sclerotinia nivalis Strain SnTB1, a Plant Pathogen Isolated from American Ginseng.</title>
        <authorList>
            <person name="Fan S."/>
        </authorList>
    </citation>
    <scope>NUCLEOTIDE SEQUENCE</scope>
    <source>
        <strain evidence="1">SnTB1</strain>
    </source>
</reference>
<gene>
    <name evidence="1" type="ORF">OCU04_007491</name>
</gene>
<dbReference type="OrthoDB" id="341511at2759"/>
<organism evidence="1 2">
    <name type="scientific">Sclerotinia nivalis</name>
    <dbReference type="NCBI Taxonomy" id="352851"/>
    <lineage>
        <taxon>Eukaryota</taxon>
        <taxon>Fungi</taxon>
        <taxon>Dikarya</taxon>
        <taxon>Ascomycota</taxon>
        <taxon>Pezizomycotina</taxon>
        <taxon>Leotiomycetes</taxon>
        <taxon>Helotiales</taxon>
        <taxon>Sclerotiniaceae</taxon>
        <taxon>Sclerotinia</taxon>
    </lineage>
</organism>
<dbReference type="AlphaFoldDB" id="A0A9X0AIW0"/>
<keyword evidence="2" id="KW-1185">Reference proteome</keyword>
<comment type="caution">
    <text evidence="1">The sequence shown here is derived from an EMBL/GenBank/DDBJ whole genome shotgun (WGS) entry which is preliminary data.</text>
</comment>
<accession>A0A9X0AIW0</accession>
<sequence length="107" mass="11701">MSTTPTPTPRIAIPPLLLSTLKSQHLPTPSPHFLHPIISPPSQRPPPLPALIATTKHRLLSTSLTVPHLLDPSTHSLPPNINNVHIRERILDQEIPVQVLDIEDIGG</sequence>
<dbReference type="EMBL" id="JAPEIS010000008">
    <property type="protein sequence ID" value="KAJ8063622.1"/>
    <property type="molecule type" value="Genomic_DNA"/>
</dbReference>
<dbReference type="Proteomes" id="UP001152300">
    <property type="component" value="Unassembled WGS sequence"/>
</dbReference>
<proteinExistence type="predicted"/>